<evidence type="ECO:0000259" key="11">
    <source>
        <dbReference type="SMART" id="SM00035"/>
    </source>
</evidence>
<comment type="caution">
    <text evidence="12">The sequence shown here is derived from an EMBL/GenBank/DDBJ whole genome shotgun (WGS) entry which is preliminary data.</text>
</comment>
<evidence type="ECO:0000256" key="4">
    <source>
        <dbReference type="ARBA" id="ARBA00022729"/>
    </source>
</evidence>
<dbReference type="SMART" id="SM00035">
    <property type="entry name" value="CLa"/>
    <property type="match status" value="1"/>
</dbReference>
<dbReference type="GO" id="GO:0005634">
    <property type="term" value="C:nucleus"/>
    <property type="evidence" value="ECO:0007669"/>
    <property type="project" value="TreeGrafter"/>
</dbReference>
<dbReference type="AlphaFoldDB" id="A0AAD8GGG0"/>
<name>A0AAD8GGG0_ACIOX</name>
<feature type="coiled-coil region" evidence="9">
    <location>
        <begin position="82"/>
        <end position="137"/>
    </location>
</feature>
<keyword evidence="13" id="KW-1185">Reference proteome</keyword>
<dbReference type="PANTHER" id="PTHR10970">
    <property type="entry name" value="CLUSTERIN"/>
    <property type="match status" value="1"/>
</dbReference>
<sequence length="489" mass="55951">MLFLKNKLRLTYCFLFIFRLRQRNRIKMKSWFLLAICLTWLGVSQSRPGGKLESLSEETLKKLSIDGEKFVDEEVKRALFGVKQMKEIVEQNEEKHEHLMKSLRRSSEKKQGALQLAEEVKQKLQEAKDQCQASLKTSWDECRPCLEDTCKSFYTSNCRRGFSTFSSKVETFFKEMSPLFINSHENKDLVVNQDPESVDVKVVQIEDNFNKMISEVSTLFSQSMELFHKMHEEFDQSFQAAFTSELHTAGPSLRAHSHSNHNSSPGFMDSLGLGDVLESFVDFGRRIFEEFSSVITEAFHGLQETMSGMSEKNQENDILSSITPSMNRQLCRDLRRNSSECWQLQSKCQSCQVALSQDCPSLPKLHSELNEITHLINVSSQQYEEGLQIVQHHTEDTVSWIKQMAQRFGWVAELANTTVEHESVFSITTVLPHSGEGNPMLASDTTVEVNVLNSPTFIFNVPGELDIEDPAFIKYVAQEALGLYKEMSK</sequence>
<evidence type="ECO:0000313" key="13">
    <source>
        <dbReference type="Proteomes" id="UP001230051"/>
    </source>
</evidence>
<dbReference type="InterPro" id="IPR000753">
    <property type="entry name" value="Clusterin-like"/>
</dbReference>
<proteinExistence type="inferred from homology"/>
<reference evidence="12" key="1">
    <citation type="submission" date="2022-02" db="EMBL/GenBank/DDBJ databases">
        <title>Atlantic sturgeon de novo genome assembly.</title>
        <authorList>
            <person name="Stock M."/>
            <person name="Klopp C."/>
            <person name="Guiguen Y."/>
            <person name="Cabau C."/>
            <person name="Parinello H."/>
            <person name="Santidrian Yebra-Pimentel E."/>
            <person name="Kuhl H."/>
            <person name="Dirks R.P."/>
            <person name="Guessner J."/>
            <person name="Wuertz S."/>
            <person name="Du K."/>
            <person name="Schartl M."/>
        </authorList>
    </citation>
    <scope>NUCLEOTIDE SEQUENCE</scope>
    <source>
        <strain evidence="12">STURGEONOMICS-FGT-2020</strain>
        <tissue evidence="12">Whole blood</tissue>
    </source>
</reference>
<dbReference type="InterPro" id="IPR016015">
    <property type="entry name" value="Clusterin_C"/>
</dbReference>
<gene>
    <name evidence="12" type="primary">CLUL1</name>
    <name evidence="12" type="ORF">AOXY_G3869</name>
</gene>
<dbReference type="Proteomes" id="UP001230051">
    <property type="component" value="Unassembled WGS sequence"/>
</dbReference>
<comment type="subcellular location">
    <subcellularLocation>
        <location evidence="1">Secreted</location>
    </subcellularLocation>
</comment>
<evidence type="ECO:0000256" key="7">
    <source>
        <dbReference type="ARBA" id="ARBA00023180"/>
    </source>
</evidence>
<dbReference type="EMBL" id="JAGXEW010000003">
    <property type="protein sequence ID" value="KAK1173693.1"/>
    <property type="molecule type" value="Genomic_DNA"/>
</dbReference>
<evidence type="ECO:0000313" key="12">
    <source>
        <dbReference type="EMBL" id="KAK1173693.1"/>
    </source>
</evidence>
<evidence type="ECO:0000256" key="2">
    <source>
        <dbReference type="ARBA" id="ARBA00010069"/>
    </source>
</evidence>
<organism evidence="12 13">
    <name type="scientific">Acipenser oxyrinchus oxyrinchus</name>
    <dbReference type="NCBI Taxonomy" id="40147"/>
    <lineage>
        <taxon>Eukaryota</taxon>
        <taxon>Metazoa</taxon>
        <taxon>Chordata</taxon>
        <taxon>Craniata</taxon>
        <taxon>Vertebrata</taxon>
        <taxon>Euteleostomi</taxon>
        <taxon>Actinopterygii</taxon>
        <taxon>Chondrostei</taxon>
        <taxon>Acipenseriformes</taxon>
        <taxon>Acipenseridae</taxon>
        <taxon>Acipenser</taxon>
    </lineage>
</organism>
<evidence type="ECO:0000256" key="5">
    <source>
        <dbReference type="ARBA" id="ARBA00023054"/>
    </source>
</evidence>
<dbReference type="Pfam" id="PF01093">
    <property type="entry name" value="Clusterin"/>
    <property type="match status" value="1"/>
</dbReference>
<dbReference type="InterPro" id="IPR016014">
    <property type="entry name" value="Clusterin_N"/>
</dbReference>
<keyword evidence="4" id="KW-0732">Signal</keyword>
<keyword evidence="3" id="KW-0964">Secreted</keyword>
<protein>
    <recommendedName>
        <fullName evidence="8">Clusterin</fullName>
    </recommendedName>
</protein>
<dbReference type="GO" id="GO:0051787">
    <property type="term" value="F:misfolded protein binding"/>
    <property type="evidence" value="ECO:0007669"/>
    <property type="project" value="TreeGrafter"/>
</dbReference>
<dbReference type="SMART" id="SM00030">
    <property type="entry name" value="CLb"/>
    <property type="match status" value="1"/>
</dbReference>
<accession>A0AAD8GGG0</accession>
<comment type="similarity">
    <text evidence="2 8">Belongs to the clusterin family.</text>
</comment>
<evidence type="ECO:0000256" key="1">
    <source>
        <dbReference type="ARBA" id="ARBA00004613"/>
    </source>
</evidence>
<evidence type="ECO:0000256" key="6">
    <source>
        <dbReference type="ARBA" id="ARBA00023157"/>
    </source>
</evidence>
<feature type="domain" description="Clusterin N-terminal" evidence="10">
    <location>
        <begin position="53"/>
        <end position="261"/>
    </location>
</feature>
<keyword evidence="5 9" id="KW-0175">Coiled coil</keyword>
<evidence type="ECO:0000259" key="10">
    <source>
        <dbReference type="SMART" id="SM00030"/>
    </source>
</evidence>
<keyword evidence="7" id="KW-0325">Glycoprotein</keyword>
<dbReference type="PANTHER" id="PTHR10970:SF2">
    <property type="entry name" value="CLUSTERIN-LIKE PROTEIN 1"/>
    <property type="match status" value="1"/>
</dbReference>
<keyword evidence="6" id="KW-1015">Disulfide bond</keyword>
<dbReference type="GO" id="GO:0005615">
    <property type="term" value="C:extracellular space"/>
    <property type="evidence" value="ECO:0007669"/>
    <property type="project" value="TreeGrafter"/>
</dbReference>
<evidence type="ECO:0000256" key="3">
    <source>
        <dbReference type="ARBA" id="ARBA00022525"/>
    </source>
</evidence>
<evidence type="ECO:0000256" key="9">
    <source>
        <dbReference type="SAM" id="Coils"/>
    </source>
</evidence>
<feature type="domain" description="Clusterin C-terminal" evidence="11">
    <location>
        <begin position="276"/>
        <end position="485"/>
    </location>
</feature>
<evidence type="ECO:0000256" key="8">
    <source>
        <dbReference type="RuleBase" id="RU000629"/>
    </source>
</evidence>